<dbReference type="PANTHER" id="PTHR34046:SF19">
    <property type="entry name" value="RAPIDLY ELICITED PROTEIN, PUTATIVE-RELATED"/>
    <property type="match status" value="1"/>
</dbReference>
<evidence type="ECO:0000313" key="1">
    <source>
        <dbReference type="EMBL" id="KAK4353070.1"/>
    </source>
</evidence>
<proteinExistence type="predicted"/>
<comment type="caution">
    <text evidence="1">The sequence shown here is derived from an EMBL/GenBank/DDBJ whole genome shotgun (WGS) entry which is preliminary data.</text>
</comment>
<dbReference type="AlphaFoldDB" id="A0AAE1RK28"/>
<organism evidence="1 2">
    <name type="scientific">Anisodus tanguticus</name>
    <dbReference type="NCBI Taxonomy" id="243964"/>
    <lineage>
        <taxon>Eukaryota</taxon>
        <taxon>Viridiplantae</taxon>
        <taxon>Streptophyta</taxon>
        <taxon>Embryophyta</taxon>
        <taxon>Tracheophyta</taxon>
        <taxon>Spermatophyta</taxon>
        <taxon>Magnoliopsida</taxon>
        <taxon>eudicotyledons</taxon>
        <taxon>Gunneridae</taxon>
        <taxon>Pentapetalae</taxon>
        <taxon>asterids</taxon>
        <taxon>lamiids</taxon>
        <taxon>Solanales</taxon>
        <taxon>Solanaceae</taxon>
        <taxon>Solanoideae</taxon>
        <taxon>Hyoscyameae</taxon>
        <taxon>Anisodus</taxon>
    </lineage>
</organism>
<dbReference type="PANTHER" id="PTHR34046">
    <property type="entry name" value="OS06G0218800 PROTEIN"/>
    <property type="match status" value="1"/>
</dbReference>
<gene>
    <name evidence="1" type="ORF">RND71_028588</name>
</gene>
<keyword evidence="2" id="KW-1185">Reference proteome</keyword>
<accession>A0AAE1RK28</accession>
<name>A0AAE1RK28_9SOLA</name>
<reference evidence="1" key="1">
    <citation type="submission" date="2023-12" db="EMBL/GenBank/DDBJ databases">
        <title>Genome assembly of Anisodus tanguticus.</title>
        <authorList>
            <person name="Wang Y.-J."/>
        </authorList>
    </citation>
    <scope>NUCLEOTIDE SEQUENCE</scope>
    <source>
        <strain evidence="1">KB-2021</strain>
        <tissue evidence="1">Leaf</tissue>
    </source>
</reference>
<protein>
    <submittedName>
        <fullName evidence="1">Uncharacterized protein</fullName>
    </submittedName>
</protein>
<dbReference type="Proteomes" id="UP001291623">
    <property type="component" value="Unassembled WGS sequence"/>
</dbReference>
<evidence type="ECO:0000313" key="2">
    <source>
        <dbReference type="Proteomes" id="UP001291623"/>
    </source>
</evidence>
<dbReference type="EMBL" id="JAVYJV010000015">
    <property type="protein sequence ID" value="KAK4353070.1"/>
    <property type="molecule type" value="Genomic_DNA"/>
</dbReference>
<sequence>MAITEPEIIWKMHPNHKQQPGVCSCGLKEPFGPPTIMTISSCTYSSLSSSTLSSTCDSPHGGGRHRRITSDVVGRFSFVSIISLKKSSIIGAGTGTGGVLKKSRSIAFVAREKKKEGFWSKLIRSTSKRSKSVLVH</sequence>